<proteinExistence type="predicted"/>
<dbReference type="AlphaFoldDB" id="A0A3S1CAJ1"/>
<evidence type="ECO:0000313" key="2">
    <source>
        <dbReference type="EMBL" id="RUT47553.1"/>
    </source>
</evidence>
<gene>
    <name evidence="2" type="ORF">EJP82_07590</name>
</gene>
<comment type="caution">
    <text evidence="2">The sequence shown here is derived from an EMBL/GenBank/DDBJ whole genome shotgun (WGS) entry which is preliminary data.</text>
</comment>
<evidence type="ECO:0000256" key="1">
    <source>
        <dbReference type="SAM" id="SignalP"/>
    </source>
</evidence>
<sequence>MSLKKCLVGGAILLMSILVACSGGQSLDGKVKLQIVEKIKELETSEYDLYYFKIDYDTYFLQVDGIVSDSYLVAESKRVIFGYDGVNYTSKELKGMPQDEWNKHKDYMLRLIEKIGLDGQKETIQFSEPYDSEQENEVFIYTSHMKEVQDKPFTKTNKKYILNLIEGQWLVTSVEFDRFTYGSERTEEEIKSQLAEMEYQMHEDQPVEYLDDTIVLQGVAEK</sequence>
<reference evidence="2 3" key="1">
    <citation type="submission" date="2018-12" db="EMBL/GenBank/DDBJ databases">
        <authorList>
            <person name="Sun L."/>
            <person name="Chen Z."/>
        </authorList>
    </citation>
    <scope>NUCLEOTIDE SEQUENCE [LARGE SCALE GENOMIC DNA]</scope>
    <source>
        <strain evidence="2 3">DSM 15890</strain>
    </source>
</reference>
<dbReference type="EMBL" id="RZNY01000004">
    <property type="protein sequence ID" value="RUT47553.1"/>
    <property type="molecule type" value="Genomic_DNA"/>
</dbReference>
<dbReference type="PROSITE" id="PS51257">
    <property type="entry name" value="PROKAR_LIPOPROTEIN"/>
    <property type="match status" value="1"/>
</dbReference>
<evidence type="ECO:0000313" key="3">
    <source>
        <dbReference type="Proteomes" id="UP000279446"/>
    </source>
</evidence>
<dbReference type="OrthoDB" id="2607721at2"/>
<keyword evidence="1" id="KW-0732">Signal</keyword>
<accession>A0A3S1CAJ1</accession>
<name>A0A3S1CAJ1_9BACL</name>
<protein>
    <submittedName>
        <fullName evidence="2">Uncharacterized protein</fullName>
    </submittedName>
</protein>
<keyword evidence="3" id="KW-1185">Reference proteome</keyword>
<organism evidence="2 3">
    <name type="scientific">Paenibacillus anaericanus</name>
    <dbReference type="NCBI Taxonomy" id="170367"/>
    <lineage>
        <taxon>Bacteria</taxon>
        <taxon>Bacillati</taxon>
        <taxon>Bacillota</taxon>
        <taxon>Bacilli</taxon>
        <taxon>Bacillales</taxon>
        <taxon>Paenibacillaceae</taxon>
        <taxon>Paenibacillus</taxon>
    </lineage>
</organism>
<dbReference type="RefSeq" id="WP_127191431.1">
    <property type="nucleotide sequence ID" value="NZ_RZNY01000004.1"/>
</dbReference>
<feature type="chain" id="PRO_5039028256" evidence="1">
    <location>
        <begin position="21"/>
        <end position="222"/>
    </location>
</feature>
<feature type="signal peptide" evidence="1">
    <location>
        <begin position="1"/>
        <end position="20"/>
    </location>
</feature>
<dbReference type="Proteomes" id="UP000279446">
    <property type="component" value="Unassembled WGS sequence"/>
</dbReference>